<evidence type="ECO:0000313" key="2">
    <source>
        <dbReference type="Proteomes" id="UP001168620"/>
    </source>
</evidence>
<feature type="non-terminal residue" evidence="1">
    <location>
        <position position="91"/>
    </location>
</feature>
<sequence length="91" mass="10281">PKADLAVLLECLALDAGIEPGKNEIQVIFVYDAEHSRMNFCLPSDLEKEVHGMAFQSRLGEFSLYAFQPSDMARREDLFTESLQLLTESKD</sequence>
<organism evidence="1 2">
    <name type="scientific">Nocardioides oceani</name>
    <dbReference type="NCBI Taxonomy" id="3058369"/>
    <lineage>
        <taxon>Bacteria</taxon>
        <taxon>Bacillati</taxon>
        <taxon>Actinomycetota</taxon>
        <taxon>Actinomycetes</taxon>
        <taxon>Propionibacteriales</taxon>
        <taxon>Nocardioidaceae</taxon>
        <taxon>Nocardioides</taxon>
    </lineage>
</organism>
<dbReference type="InterPro" id="IPR046729">
    <property type="entry name" value="DUF6621"/>
</dbReference>
<comment type="caution">
    <text evidence="1">The sequence shown here is derived from an EMBL/GenBank/DDBJ whole genome shotgun (WGS) entry which is preliminary data.</text>
</comment>
<name>A0ABT8FNI6_9ACTN</name>
<gene>
    <name evidence="1" type="ORF">QWY28_23760</name>
</gene>
<keyword evidence="2" id="KW-1185">Reference proteome</keyword>
<evidence type="ECO:0000313" key="1">
    <source>
        <dbReference type="EMBL" id="MDN4175982.1"/>
    </source>
</evidence>
<accession>A0ABT8FNI6</accession>
<protein>
    <submittedName>
        <fullName evidence="1">Uncharacterized protein</fullName>
    </submittedName>
</protein>
<dbReference type="Proteomes" id="UP001168620">
    <property type="component" value="Unassembled WGS sequence"/>
</dbReference>
<dbReference type="EMBL" id="JAUHJQ010000181">
    <property type="protein sequence ID" value="MDN4175982.1"/>
    <property type="molecule type" value="Genomic_DNA"/>
</dbReference>
<feature type="non-terminal residue" evidence="1">
    <location>
        <position position="1"/>
    </location>
</feature>
<dbReference type="Pfam" id="PF20326">
    <property type="entry name" value="DUF6621"/>
    <property type="match status" value="1"/>
</dbReference>
<reference evidence="1" key="1">
    <citation type="submission" date="2023-06" db="EMBL/GenBank/DDBJ databases">
        <title>Draft genome sequence of Nocardioides sp. SOB77.</title>
        <authorList>
            <person name="Zhang G."/>
        </authorList>
    </citation>
    <scope>NUCLEOTIDE SEQUENCE</scope>
    <source>
        <strain evidence="1">SOB77</strain>
    </source>
</reference>
<proteinExistence type="predicted"/>